<dbReference type="InterPro" id="IPR036890">
    <property type="entry name" value="HATPase_C_sf"/>
</dbReference>
<dbReference type="SUPFAM" id="SSF158472">
    <property type="entry name" value="HAMP domain-like"/>
    <property type="match status" value="1"/>
</dbReference>
<evidence type="ECO:0000313" key="18">
    <source>
        <dbReference type="Proteomes" id="UP001596989"/>
    </source>
</evidence>
<evidence type="ECO:0000313" key="17">
    <source>
        <dbReference type="EMBL" id="MFD0959858.1"/>
    </source>
</evidence>
<dbReference type="RefSeq" id="WP_377564138.1">
    <property type="nucleotide sequence ID" value="NZ_JBHTJZ010000011.1"/>
</dbReference>
<gene>
    <name evidence="17" type="ORF">ACFQ2I_10690</name>
</gene>
<keyword evidence="5" id="KW-0597">Phosphoprotein</keyword>
<evidence type="ECO:0000256" key="12">
    <source>
        <dbReference type="ARBA" id="ARBA00023012"/>
    </source>
</evidence>
<evidence type="ECO:0000259" key="16">
    <source>
        <dbReference type="PROSITE" id="PS50885"/>
    </source>
</evidence>
<evidence type="ECO:0000256" key="11">
    <source>
        <dbReference type="ARBA" id="ARBA00022989"/>
    </source>
</evidence>
<dbReference type="Pfam" id="PF00672">
    <property type="entry name" value="HAMP"/>
    <property type="match status" value="1"/>
</dbReference>
<dbReference type="Pfam" id="PF02518">
    <property type="entry name" value="HATPase_c"/>
    <property type="match status" value="1"/>
</dbReference>
<dbReference type="Gene3D" id="3.30.450.20">
    <property type="entry name" value="PAS domain"/>
    <property type="match status" value="1"/>
</dbReference>
<dbReference type="GO" id="GO:0004673">
    <property type="term" value="F:protein histidine kinase activity"/>
    <property type="evidence" value="ECO:0007669"/>
    <property type="project" value="UniProtKB-EC"/>
</dbReference>
<comment type="catalytic activity">
    <reaction evidence="1">
        <text>ATP + protein L-histidine = ADP + protein N-phospho-L-histidine.</text>
        <dbReference type="EC" id="2.7.13.3"/>
    </reaction>
</comment>
<dbReference type="InterPro" id="IPR003660">
    <property type="entry name" value="HAMP_dom"/>
</dbReference>
<evidence type="ECO:0000256" key="7">
    <source>
        <dbReference type="ARBA" id="ARBA00022692"/>
    </source>
</evidence>
<keyword evidence="10" id="KW-0067">ATP-binding</keyword>
<feature type="transmembrane region" description="Helical" evidence="14">
    <location>
        <begin position="21"/>
        <end position="39"/>
    </location>
</feature>
<dbReference type="PANTHER" id="PTHR34220:SF7">
    <property type="entry name" value="SENSOR HISTIDINE KINASE YPDA"/>
    <property type="match status" value="1"/>
</dbReference>
<dbReference type="EC" id="2.7.13.3" evidence="3"/>
<evidence type="ECO:0000256" key="2">
    <source>
        <dbReference type="ARBA" id="ARBA00004651"/>
    </source>
</evidence>
<evidence type="ECO:0000256" key="3">
    <source>
        <dbReference type="ARBA" id="ARBA00012438"/>
    </source>
</evidence>
<keyword evidence="7 14" id="KW-0812">Transmembrane</keyword>
<comment type="caution">
    <text evidence="17">The sequence shown here is derived from an EMBL/GenBank/DDBJ whole genome shotgun (WGS) entry which is preliminary data.</text>
</comment>
<dbReference type="InterPro" id="IPR033479">
    <property type="entry name" value="dCache_1"/>
</dbReference>
<accession>A0ABW3HQU4</accession>
<organism evidence="17 18">
    <name type="scientific">Paenibacillus chungangensis</name>
    <dbReference type="NCBI Taxonomy" id="696535"/>
    <lineage>
        <taxon>Bacteria</taxon>
        <taxon>Bacillati</taxon>
        <taxon>Bacillota</taxon>
        <taxon>Bacilli</taxon>
        <taxon>Bacillales</taxon>
        <taxon>Paenibacillaceae</taxon>
        <taxon>Paenibacillus</taxon>
    </lineage>
</organism>
<evidence type="ECO:0000256" key="1">
    <source>
        <dbReference type="ARBA" id="ARBA00000085"/>
    </source>
</evidence>
<evidence type="ECO:0000256" key="8">
    <source>
        <dbReference type="ARBA" id="ARBA00022741"/>
    </source>
</evidence>
<dbReference type="Proteomes" id="UP001596989">
    <property type="component" value="Unassembled WGS sequence"/>
</dbReference>
<keyword evidence="11 14" id="KW-1133">Transmembrane helix</keyword>
<dbReference type="InterPro" id="IPR050640">
    <property type="entry name" value="Bact_2-comp_sensor_kinase"/>
</dbReference>
<proteinExistence type="predicted"/>
<evidence type="ECO:0000256" key="10">
    <source>
        <dbReference type="ARBA" id="ARBA00022840"/>
    </source>
</evidence>
<protein>
    <recommendedName>
        <fullName evidence="3">histidine kinase</fullName>
        <ecNumber evidence="3">2.7.13.3</ecNumber>
    </recommendedName>
</protein>
<dbReference type="SUPFAM" id="SSF55874">
    <property type="entry name" value="ATPase domain of HSP90 chaperone/DNA topoisomerase II/histidine kinase"/>
    <property type="match status" value="1"/>
</dbReference>
<dbReference type="PROSITE" id="PS50109">
    <property type="entry name" value="HIS_KIN"/>
    <property type="match status" value="1"/>
</dbReference>
<keyword evidence="4" id="KW-1003">Cell membrane</keyword>
<dbReference type="PANTHER" id="PTHR34220">
    <property type="entry name" value="SENSOR HISTIDINE KINASE YPDA"/>
    <property type="match status" value="1"/>
</dbReference>
<sequence length="589" mass="66711">MLMQALRNKLQHIRIRTKLMLVFMTLIVLLLSAISFVVYQNTVEILENRVKQATERAMDQASSFLSYKLSNVKDVSSILYMNKELTTTLLQGQSGLPLGKQIDDYHKILNILRSAQNSREIYSIRLYVNSDSIYTRENVTIFPIADIVNENWYKEMLINSEGIYCRSTYEHDYLGERGVQRIISCIRPLHADGNSRVIVGVLSLDVLESTLQQIIMHTQITKQGKVYLIDRGNHVLSSGDDIDIGRPLPEVDAKTHMVVNKTIDGMSWELAAHIPKDEIYGEIRKWSYDLYVILIVVLIVGAVLVAAVSQGLTRRIGPLLQQIKRIESENWDHRTPITSYDEIGVLQAHMNGMGDNIQRLIQEKYQSETLKKAAELQALQAQINPHFLYNTLDMIHWMAMERDAEEISEVAAQLSSFFRISLSKGRDIIPIADELEHVRTYLDIQNRRFGGQIGYTIEAEPEVRALMTVKLVLQPLVENALLHGIRERHNKSGCIAISCRAQDGYIAFIIRDNGIGIAPDRVAELNGPEGSEGYGIRNVKEKLRLYFGDEASVTFQSQEHEGTGVTVRFPVMIEEVRLTDKLAGSGSDL</sequence>
<dbReference type="Pfam" id="PF06580">
    <property type="entry name" value="His_kinase"/>
    <property type="match status" value="1"/>
</dbReference>
<feature type="transmembrane region" description="Helical" evidence="14">
    <location>
        <begin position="290"/>
        <end position="308"/>
    </location>
</feature>
<keyword evidence="12" id="KW-0902">Two-component regulatory system</keyword>
<dbReference type="Gene3D" id="3.30.565.10">
    <property type="entry name" value="Histidine kinase-like ATPase, C-terminal domain"/>
    <property type="match status" value="1"/>
</dbReference>
<name>A0ABW3HQU4_9BACL</name>
<dbReference type="Pfam" id="PF02743">
    <property type="entry name" value="dCache_1"/>
    <property type="match status" value="1"/>
</dbReference>
<dbReference type="InterPro" id="IPR010559">
    <property type="entry name" value="Sig_transdc_His_kin_internal"/>
</dbReference>
<keyword evidence="6 17" id="KW-0808">Transferase</keyword>
<evidence type="ECO:0000256" key="6">
    <source>
        <dbReference type="ARBA" id="ARBA00022679"/>
    </source>
</evidence>
<evidence type="ECO:0000259" key="15">
    <source>
        <dbReference type="PROSITE" id="PS50109"/>
    </source>
</evidence>
<keyword evidence="8" id="KW-0547">Nucleotide-binding</keyword>
<dbReference type="EMBL" id="JBHTJZ010000011">
    <property type="protein sequence ID" value="MFD0959858.1"/>
    <property type="molecule type" value="Genomic_DNA"/>
</dbReference>
<dbReference type="InterPro" id="IPR005467">
    <property type="entry name" value="His_kinase_dom"/>
</dbReference>
<evidence type="ECO:0000256" key="9">
    <source>
        <dbReference type="ARBA" id="ARBA00022777"/>
    </source>
</evidence>
<dbReference type="SMART" id="SM00387">
    <property type="entry name" value="HATPase_c"/>
    <property type="match status" value="1"/>
</dbReference>
<evidence type="ECO:0000256" key="4">
    <source>
        <dbReference type="ARBA" id="ARBA00022475"/>
    </source>
</evidence>
<dbReference type="PROSITE" id="PS50885">
    <property type="entry name" value="HAMP"/>
    <property type="match status" value="1"/>
</dbReference>
<evidence type="ECO:0000256" key="13">
    <source>
        <dbReference type="ARBA" id="ARBA00023136"/>
    </source>
</evidence>
<evidence type="ECO:0000256" key="14">
    <source>
        <dbReference type="SAM" id="Phobius"/>
    </source>
</evidence>
<dbReference type="SMART" id="SM00304">
    <property type="entry name" value="HAMP"/>
    <property type="match status" value="1"/>
</dbReference>
<feature type="domain" description="Histidine kinase" evidence="15">
    <location>
        <begin position="400"/>
        <end position="573"/>
    </location>
</feature>
<evidence type="ECO:0000256" key="5">
    <source>
        <dbReference type="ARBA" id="ARBA00022553"/>
    </source>
</evidence>
<keyword evidence="9 17" id="KW-0418">Kinase</keyword>
<comment type="subcellular location">
    <subcellularLocation>
        <location evidence="2">Cell membrane</location>
        <topology evidence="2">Multi-pass membrane protein</topology>
    </subcellularLocation>
</comment>
<dbReference type="CDD" id="cd06225">
    <property type="entry name" value="HAMP"/>
    <property type="match status" value="1"/>
</dbReference>
<keyword evidence="13 14" id="KW-0472">Membrane</keyword>
<reference evidence="18" key="1">
    <citation type="journal article" date="2019" name="Int. J. Syst. Evol. Microbiol.">
        <title>The Global Catalogue of Microorganisms (GCM) 10K type strain sequencing project: providing services to taxonomists for standard genome sequencing and annotation.</title>
        <authorList>
            <consortium name="The Broad Institute Genomics Platform"/>
            <consortium name="The Broad Institute Genome Sequencing Center for Infectious Disease"/>
            <person name="Wu L."/>
            <person name="Ma J."/>
        </authorList>
    </citation>
    <scope>NUCLEOTIDE SEQUENCE [LARGE SCALE GENOMIC DNA]</scope>
    <source>
        <strain evidence="18">CCUG 59129</strain>
    </source>
</reference>
<dbReference type="Gene3D" id="1.10.287.130">
    <property type="match status" value="1"/>
</dbReference>
<feature type="domain" description="HAMP" evidence="16">
    <location>
        <begin position="310"/>
        <end position="362"/>
    </location>
</feature>
<dbReference type="InterPro" id="IPR003594">
    <property type="entry name" value="HATPase_dom"/>
</dbReference>
<keyword evidence="18" id="KW-1185">Reference proteome</keyword>